<evidence type="ECO:0008006" key="3">
    <source>
        <dbReference type="Google" id="ProtNLM"/>
    </source>
</evidence>
<dbReference type="STRING" id="1499967.U27_05178"/>
<dbReference type="AlphaFoldDB" id="A0A081C0V0"/>
<dbReference type="EMBL" id="DF820467">
    <property type="protein sequence ID" value="GAK58205.1"/>
    <property type="molecule type" value="Genomic_DNA"/>
</dbReference>
<name>A0A081C0V0_VECG1</name>
<keyword evidence="2" id="KW-1185">Reference proteome</keyword>
<dbReference type="Proteomes" id="UP000030661">
    <property type="component" value="Unassembled WGS sequence"/>
</dbReference>
<protein>
    <recommendedName>
        <fullName evidence="3">DUF1611 domain-containing protein</fullName>
    </recommendedName>
</protein>
<reference evidence="1" key="1">
    <citation type="journal article" date="2015" name="PeerJ">
        <title>First genomic representation of candidate bacterial phylum KSB3 points to enhanced environmental sensing as a trigger of wastewater bulking.</title>
        <authorList>
            <person name="Sekiguchi Y."/>
            <person name="Ohashi A."/>
            <person name="Parks D.H."/>
            <person name="Yamauchi T."/>
            <person name="Tyson G.W."/>
            <person name="Hugenholtz P."/>
        </authorList>
    </citation>
    <scope>NUCLEOTIDE SEQUENCE [LARGE SCALE GENOMIC DNA]</scope>
</reference>
<organism evidence="1">
    <name type="scientific">Vecturithrix granuli</name>
    <dbReference type="NCBI Taxonomy" id="1499967"/>
    <lineage>
        <taxon>Bacteria</taxon>
        <taxon>Candidatus Moduliflexota</taxon>
        <taxon>Candidatus Vecturitrichia</taxon>
        <taxon>Candidatus Vecturitrichales</taxon>
        <taxon>Candidatus Vecturitrichaceae</taxon>
        <taxon>Candidatus Vecturithrix</taxon>
    </lineage>
</organism>
<dbReference type="eggNOG" id="COG0132">
    <property type="taxonomic scope" value="Bacteria"/>
</dbReference>
<dbReference type="HOGENOM" id="CLU_064232_0_0_0"/>
<evidence type="ECO:0000313" key="2">
    <source>
        <dbReference type="Proteomes" id="UP000030661"/>
    </source>
</evidence>
<sequence>MKKIKRGFILPSAAFTIKEKQAKYYDTIVKAPKVGDVVYGTISRIGQHSSLENSSGRIHQIHNGTRAIFVFGNRYAPDYYEGVVPEIMEEEIDLLARSGMIGTVKTKNAMIKDPTRVKILGYVCHEDGTVVNTRNFAMINPKNTVKKFPRAPMILVCGTSMNSGKSLAAAACCWAFTAMGHEVRGTKMTGTASLKDILHMNDAGASLYADFTYLGYPSTYLLSEQELLSVFNRLDLKYANNPKNFWVVEFADGIIQRETAMLLQSPEVISRIHKFIFCASDAFGAIGGLHILKERFNLVPDAVSGICSSSPLSMRELAEFTNIPVFNSANPSLHQLADILFAPKQ</sequence>
<evidence type="ECO:0000313" key="1">
    <source>
        <dbReference type="EMBL" id="GAK58205.1"/>
    </source>
</evidence>
<gene>
    <name evidence="1" type="ORF">U27_05178</name>
</gene>
<accession>A0A081C0V0</accession>
<proteinExistence type="predicted"/>